<dbReference type="EMBL" id="BGPR01014714">
    <property type="protein sequence ID" value="GBN66378.1"/>
    <property type="molecule type" value="Genomic_DNA"/>
</dbReference>
<evidence type="ECO:0000313" key="1">
    <source>
        <dbReference type="EMBL" id="GBN66378.1"/>
    </source>
</evidence>
<keyword evidence="2" id="KW-1185">Reference proteome</keyword>
<dbReference type="Proteomes" id="UP000499080">
    <property type="component" value="Unassembled WGS sequence"/>
</dbReference>
<dbReference type="AlphaFoldDB" id="A0A4Y2QSV0"/>
<protein>
    <submittedName>
        <fullName evidence="1">Uncharacterized protein</fullName>
    </submittedName>
</protein>
<comment type="caution">
    <text evidence="1">The sequence shown here is derived from an EMBL/GenBank/DDBJ whole genome shotgun (WGS) entry which is preliminary data.</text>
</comment>
<accession>A0A4Y2QSV0</accession>
<proteinExistence type="predicted"/>
<reference evidence="1 2" key="1">
    <citation type="journal article" date="2019" name="Sci. Rep.">
        <title>Orb-weaving spider Araneus ventricosus genome elucidates the spidroin gene catalogue.</title>
        <authorList>
            <person name="Kono N."/>
            <person name="Nakamura H."/>
            <person name="Ohtoshi R."/>
            <person name="Moran D.A.P."/>
            <person name="Shinohara A."/>
            <person name="Yoshida Y."/>
            <person name="Fujiwara M."/>
            <person name="Mori M."/>
            <person name="Tomita M."/>
            <person name="Arakawa K."/>
        </authorList>
    </citation>
    <scope>NUCLEOTIDE SEQUENCE [LARGE SCALE GENOMIC DNA]</scope>
</reference>
<evidence type="ECO:0000313" key="2">
    <source>
        <dbReference type="Proteomes" id="UP000499080"/>
    </source>
</evidence>
<organism evidence="1 2">
    <name type="scientific">Araneus ventricosus</name>
    <name type="common">Orbweaver spider</name>
    <name type="synonym">Epeira ventricosa</name>
    <dbReference type="NCBI Taxonomy" id="182803"/>
    <lineage>
        <taxon>Eukaryota</taxon>
        <taxon>Metazoa</taxon>
        <taxon>Ecdysozoa</taxon>
        <taxon>Arthropoda</taxon>
        <taxon>Chelicerata</taxon>
        <taxon>Arachnida</taxon>
        <taxon>Araneae</taxon>
        <taxon>Araneomorphae</taxon>
        <taxon>Entelegynae</taxon>
        <taxon>Araneoidea</taxon>
        <taxon>Araneidae</taxon>
        <taxon>Araneus</taxon>
    </lineage>
</organism>
<sequence length="106" mass="11801">MMSRAFGIVPISQCLLPKSELIWDFKSELITQLFSALRSLKTKFETPKSVFHRTSLSPLNIPFLSPTSRGGAPPSFHSTGHWIIVLPGDQRQTMFPVVKSDRGEGS</sequence>
<name>A0A4Y2QSV0_ARAVE</name>
<gene>
    <name evidence="1" type="ORF">AVEN_238819_1</name>
</gene>